<dbReference type="RefSeq" id="WP_119375361.1">
    <property type="nucleotide sequence ID" value="NZ_QWFX01000006.1"/>
</dbReference>
<keyword evidence="4" id="KW-1185">Reference proteome</keyword>
<comment type="caution">
    <text evidence="3">The sequence shown here is derived from an EMBL/GenBank/DDBJ whole genome shotgun (WGS) entry which is preliminary data.</text>
</comment>
<dbReference type="PROSITE" id="PS51257">
    <property type="entry name" value="PROKAR_LIPOPROTEIN"/>
    <property type="match status" value="1"/>
</dbReference>
<sequence>MKSGLSTYAGLVAAAAVAFTLAGCNPSSTSSDEPASAATDAPGSTEQAERRNREDIIAEYEAALAEARETSGNGEPALWTLSDEDTTIYLFGTVHILRPDLDWRTPEFDAAFDSADTLVLEVDMESEAGQQAVMRDFVQRGLYGDGRTLSGQLSDEDLSVLETALEPLGLPIAALDPMEPWMVAVTLSVSHLQAEGFDPESGVEQVLIADAKDDGKDFAFLETAAVQADIFDTLPEDVQKTFLYETALTLDESTLMLDQVVDEWADGDVEGLGTLVANPDTGGGEGIYDALFIKRNSNWVPQIEAMLDETGTFFVAVGAGHLAGPDSVVTMLRDKGYEVEGP</sequence>
<proteinExistence type="predicted"/>
<accession>A0A399RJM7</accession>
<feature type="region of interest" description="Disordered" evidence="1">
    <location>
        <begin position="25"/>
        <end position="52"/>
    </location>
</feature>
<dbReference type="PANTHER" id="PTHR40590:SF1">
    <property type="entry name" value="CYTOPLASMIC PROTEIN"/>
    <property type="match status" value="1"/>
</dbReference>
<evidence type="ECO:0000256" key="1">
    <source>
        <dbReference type="SAM" id="MobiDB-lite"/>
    </source>
</evidence>
<feature type="chain" id="PRO_5017246638" evidence="2">
    <location>
        <begin position="23"/>
        <end position="342"/>
    </location>
</feature>
<dbReference type="Pfam" id="PF01963">
    <property type="entry name" value="TraB_PrgY_gumN"/>
    <property type="match status" value="1"/>
</dbReference>
<protein>
    <submittedName>
        <fullName evidence="3">TraB/GumN family protein</fullName>
    </submittedName>
</protein>
<dbReference type="InterPro" id="IPR047111">
    <property type="entry name" value="YbaP-like"/>
</dbReference>
<dbReference type="AlphaFoldDB" id="A0A399RJM7"/>
<evidence type="ECO:0000313" key="4">
    <source>
        <dbReference type="Proteomes" id="UP000266385"/>
    </source>
</evidence>
<name>A0A399RJM7_9PROT</name>
<dbReference type="Proteomes" id="UP000266385">
    <property type="component" value="Unassembled WGS sequence"/>
</dbReference>
<evidence type="ECO:0000313" key="3">
    <source>
        <dbReference type="EMBL" id="RIJ30042.1"/>
    </source>
</evidence>
<feature type="signal peptide" evidence="2">
    <location>
        <begin position="1"/>
        <end position="22"/>
    </location>
</feature>
<keyword evidence="2" id="KW-0732">Signal</keyword>
<dbReference type="InterPro" id="IPR002816">
    <property type="entry name" value="TraB/PrgY/GumN_fam"/>
</dbReference>
<dbReference type="EMBL" id="QWFX01000006">
    <property type="protein sequence ID" value="RIJ30042.1"/>
    <property type="molecule type" value="Genomic_DNA"/>
</dbReference>
<evidence type="ECO:0000256" key="2">
    <source>
        <dbReference type="SAM" id="SignalP"/>
    </source>
</evidence>
<dbReference type="CDD" id="cd14789">
    <property type="entry name" value="Tiki"/>
    <property type="match status" value="1"/>
</dbReference>
<dbReference type="PANTHER" id="PTHR40590">
    <property type="entry name" value="CYTOPLASMIC PROTEIN-RELATED"/>
    <property type="match status" value="1"/>
</dbReference>
<reference evidence="3 4" key="1">
    <citation type="submission" date="2018-08" db="EMBL/GenBank/DDBJ databases">
        <title>Henriciella mobilis sp. nov., isolated from seawater.</title>
        <authorList>
            <person name="Cheng H."/>
            <person name="Wu Y.-H."/>
            <person name="Xu X.-W."/>
            <person name="Guo L.-L."/>
        </authorList>
    </citation>
    <scope>NUCLEOTIDE SEQUENCE [LARGE SCALE GENOMIC DNA]</scope>
    <source>
        <strain evidence="3 4">JN25</strain>
    </source>
</reference>
<dbReference type="OrthoDB" id="9806326at2"/>
<organism evidence="3 4">
    <name type="scientific">Henriciella mobilis</name>
    <dbReference type="NCBI Taxonomy" id="2305467"/>
    <lineage>
        <taxon>Bacteria</taxon>
        <taxon>Pseudomonadati</taxon>
        <taxon>Pseudomonadota</taxon>
        <taxon>Alphaproteobacteria</taxon>
        <taxon>Hyphomonadales</taxon>
        <taxon>Hyphomonadaceae</taxon>
        <taxon>Henriciella</taxon>
    </lineage>
</organism>
<gene>
    <name evidence="3" type="ORF">D1223_05145</name>
</gene>